<proteinExistence type="predicted"/>
<accession>A0A0E9TCV9</accession>
<sequence>MVHVWQSRPSLTTSPLIASVIALLLTTDTPRASAARRCISFRAIFHPPSCTMLWN</sequence>
<name>A0A0E9TCV9_ANGAN</name>
<protein>
    <submittedName>
        <fullName evidence="1">Uncharacterized protein</fullName>
    </submittedName>
</protein>
<dbReference type="EMBL" id="GBXM01057325">
    <property type="protein sequence ID" value="JAH51252.1"/>
    <property type="molecule type" value="Transcribed_RNA"/>
</dbReference>
<dbReference type="AlphaFoldDB" id="A0A0E9TCV9"/>
<organism evidence="1">
    <name type="scientific">Anguilla anguilla</name>
    <name type="common">European freshwater eel</name>
    <name type="synonym">Muraena anguilla</name>
    <dbReference type="NCBI Taxonomy" id="7936"/>
    <lineage>
        <taxon>Eukaryota</taxon>
        <taxon>Metazoa</taxon>
        <taxon>Chordata</taxon>
        <taxon>Craniata</taxon>
        <taxon>Vertebrata</taxon>
        <taxon>Euteleostomi</taxon>
        <taxon>Actinopterygii</taxon>
        <taxon>Neopterygii</taxon>
        <taxon>Teleostei</taxon>
        <taxon>Anguilliformes</taxon>
        <taxon>Anguillidae</taxon>
        <taxon>Anguilla</taxon>
    </lineage>
</organism>
<reference evidence="1" key="1">
    <citation type="submission" date="2014-11" db="EMBL/GenBank/DDBJ databases">
        <authorList>
            <person name="Amaro Gonzalez C."/>
        </authorList>
    </citation>
    <scope>NUCLEOTIDE SEQUENCE</scope>
</reference>
<reference evidence="1" key="2">
    <citation type="journal article" date="2015" name="Fish Shellfish Immunol.">
        <title>Early steps in the European eel (Anguilla anguilla)-Vibrio vulnificus interaction in the gills: Role of the RtxA13 toxin.</title>
        <authorList>
            <person name="Callol A."/>
            <person name="Pajuelo D."/>
            <person name="Ebbesson L."/>
            <person name="Teles M."/>
            <person name="MacKenzie S."/>
            <person name="Amaro C."/>
        </authorList>
    </citation>
    <scope>NUCLEOTIDE SEQUENCE</scope>
</reference>
<evidence type="ECO:0000313" key="1">
    <source>
        <dbReference type="EMBL" id="JAH51252.1"/>
    </source>
</evidence>